<reference evidence="1 2" key="1">
    <citation type="submission" date="2013-07" db="EMBL/GenBank/DDBJ databases">
        <title>Comparative Genomic and Metabolomic Analysis of Twelve Strains of Pseudoalteromonas luteoviolacea.</title>
        <authorList>
            <person name="Vynne N.G."/>
            <person name="Mansson M."/>
            <person name="Gram L."/>
        </authorList>
    </citation>
    <scope>NUCLEOTIDE SEQUENCE [LARGE SCALE GENOMIC DNA]</scope>
    <source>
        <strain evidence="1 2">S4060-1</strain>
    </source>
</reference>
<dbReference type="PATRIC" id="fig|1365257.3.peg.2351"/>
<evidence type="ECO:0000313" key="2">
    <source>
        <dbReference type="Proteomes" id="UP000076661"/>
    </source>
</evidence>
<protein>
    <submittedName>
        <fullName evidence="1">Uncharacterized protein</fullName>
    </submittedName>
</protein>
<dbReference type="EMBL" id="AUXX01000016">
    <property type="protein sequence ID" value="KZN66790.1"/>
    <property type="molecule type" value="Genomic_DNA"/>
</dbReference>
<dbReference type="Proteomes" id="UP000076661">
    <property type="component" value="Unassembled WGS sequence"/>
</dbReference>
<dbReference type="AlphaFoldDB" id="A0A167MQK3"/>
<evidence type="ECO:0000313" key="1">
    <source>
        <dbReference type="EMBL" id="KZN66790.1"/>
    </source>
</evidence>
<accession>A0A167MQK3</accession>
<proteinExistence type="predicted"/>
<organism evidence="1 2">
    <name type="scientific">Pseudoalteromonas luteoviolacea S4060-1</name>
    <dbReference type="NCBI Taxonomy" id="1365257"/>
    <lineage>
        <taxon>Bacteria</taxon>
        <taxon>Pseudomonadati</taxon>
        <taxon>Pseudomonadota</taxon>
        <taxon>Gammaproteobacteria</taxon>
        <taxon>Alteromonadales</taxon>
        <taxon>Pseudoalteromonadaceae</taxon>
        <taxon>Pseudoalteromonas</taxon>
    </lineage>
</organism>
<sequence length="31" mass="3286">MIDTITPNGGLAKLQSKRVTVESLFFGFTGG</sequence>
<gene>
    <name evidence="1" type="ORF">N478_18305</name>
</gene>
<name>A0A167MQK3_9GAMM</name>
<comment type="caution">
    <text evidence="1">The sequence shown here is derived from an EMBL/GenBank/DDBJ whole genome shotgun (WGS) entry which is preliminary data.</text>
</comment>